<dbReference type="SUPFAM" id="SSF81383">
    <property type="entry name" value="F-box domain"/>
    <property type="match status" value="1"/>
</dbReference>
<dbReference type="Gene3D" id="3.80.10.10">
    <property type="entry name" value="Ribonuclease Inhibitor"/>
    <property type="match status" value="1"/>
</dbReference>
<dbReference type="Pfam" id="PF12937">
    <property type="entry name" value="F-box-like"/>
    <property type="match status" value="1"/>
</dbReference>
<dbReference type="InterPro" id="IPR001810">
    <property type="entry name" value="F-box_dom"/>
</dbReference>
<dbReference type="SUPFAM" id="SSF52047">
    <property type="entry name" value="RNI-like"/>
    <property type="match status" value="1"/>
</dbReference>
<dbReference type="Proteomes" id="UP000663846">
    <property type="component" value="Unassembled WGS sequence"/>
</dbReference>
<evidence type="ECO:0000313" key="3">
    <source>
        <dbReference type="Proteomes" id="UP000663846"/>
    </source>
</evidence>
<dbReference type="AlphaFoldDB" id="A0A8H2WBX8"/>
<dbReference type="Gene3D" id="1.20.1280.50">
    <property type="match status" value="1"/>
</dbReference>
<sequence>MQGLRAARRKLESALQAYEDACLTITKCSWLGITSDGQTLSEMIETEIESYATFCSKAVRSRAILKRVRNAIPSLVPIYYLPDELLLRIFYSVMHQNLFALENIIDDYSLPTHILAISQVCSQWRQIALDSRGLWTDIQISTPYKMLALGETLADRAGELPLDIRIVEPFGGWYFDRRARGSIISFFSRVGAQVASFKFDMITPLNENLSRTHMHFLERSLMNLRPGQCTRLTLTDRNSNAGEELEDECYETSEHWFLLPRSTTIPASNHASTVSLDIDPEHFEDVLAQVTILELNSMVYPYWTSKAYHGLVELSLMGPRRLTTVITIQQLAGIMTSSPYLRVLYFGLEVSLTKVAPRPVHLADLETFLLHSLHHDTQQAVLNLIDSGPKPLQMSTTYNELSLGCLPASFEDEFRRFFVRSNIVELEIHGSEPEVKMPELLKLLPNLEILIIRNSHIEYIKPSDQDKLSGVACPRLHTLRLRYCSFPLDAFQWIASVCDLQNVTLLHCTILPETGIPYHRAEGYESTLKAICPAIRFVYHMHDAADGIEERAPMDLNSRIPTASLTDYKLY</sequence>
<gene>
    <name evidence="2" type="ORF">RDB_LOCUS10957</name>
</gene>
<dbReference type="InterPro" id="IPR036047">
    <property type="entry name" value="F-box-like_dom_sf"/>
</dbReference>
<evidence type="ECO:0000313" key="2">
    <source>
        <dbReference type="EMBL" id="CAE6351311.1"/>
    </source>
</evidence>
<protein>
    <recommendedName>
        <fullName evidence="1">F-box domain-containing protein</fullName>
    </recommendedName>
</protein>
<accession>A0A8H2WBX8</accession>
<dbReference type="InterPro" id="IPR032675">
    <property type="entry name" value="LRR_dom_sf"/>
</dbReference>
<feature type="domain" description="F-box" evidence="1">
    <location>
        <begin position="80"/>
        <end position="138"/>
    </location>
</feature>
<name>A0A8H2WBX8_9AGAM</name>
<reference evidence="2" key="1">
    <citation type="submission" date="2021-01" db="EMBL/GenBank/DDBJ databases">
        <authorList>
            <person name="Kaushik A."/>
        </authorList>
    </citation>
    <scope>NUCLEOTIDE SEQUENCE</scope>
    <source>
        <strain evidence="2">AG1-1C</strain>
    </source>
</reference>
<proteinExistence type="predicted"/>
<organism evidence="2 3">
    <name type="scientific">Rhizoctonia solani</name>
    <dbReference type="NCBI Taxonomy" id="456999"/>
    <lineage>
        <taxon>Eukaryota</taxon>
        <taxon>Fungi</taxon>
        <taxon>Dikarya</taxon>
        <taxon>Basidiomycota</taxon>
        <taxon>Agaricomycotina</taxon>
        <taxon>Agaricomycetes</taxon>
        <taxon>Cantharellales</taxon>
        <taxon>Ceratobasidiaceae</taxon>
        <taxon>Rhizoctonia</taxon>
    </lineage>
</organism>
<dbReference type="EMBL" id="CAJMWS010000056">
    <property type="protein sequence ID" value="CAE6351311.1"/>
    <property type="molecule type" value="Genomic_DNA"/>
</dbReference>
<comment type="caution">
    <text evidence="2">The sequence shown here is derived from an EMBL/GenBank/DDBJ whole genome shotgun (WGS) entry which is preliminary data.</text>
</comment>
<evidence type="ECO:0000259" key="1">
    <source>
        <dbReference type="Pfam" id="PF12937"/>
    </source>
</evidence>